<dbReference type="PRINTS" id="PR00510">
    <property type="entry name" value="NEBULIN"/>
</dbReference>
<feature type="compositionally biased region" description="Basic and acidic residues" evidence="7">
    <location>
        <begin position="2139"/>
        <end position="2150"/>
    </location>
</feature>
<evidence type="ECO:0000256" key="3">
    <source>
        <dbReference type="ARBA" id="ARBA00022833"/>
    </source>
</evidence>
<keyword evidence="2" id="KW-0677">Repeat</keyword>
<keyword evidence="9" id="KW-1185">Reference proteome</keyword>
<evidence type="ECO:0000313" key="10">
    <source>
        <dbReference type="RefSeq" id="XP_032805780.1"/>
    </source>
</evidence>
<keyword evidence="4 6" id="KW-0440">LIM domain</keyword>
<dbReference type="PROSITE" id="PS51216">
    <property type="entry name" value="NEBULIN"/>
    <property type="match status" value="31"/>
</dbReference>
<dbReference type="Pfam" id="PF00412">
    <property type="entry name" value="LIM"/>
    <property type="match status" value="1"/>
</dbReference>
<organism evidence="9 10">
    <name type="scientific">Petromyzon marinus</name>
    <name type="common">Sea lamprey</name>
    <dbReference type="NCBI Taxonomy" id="7757"/>
    <lineage>
        <taxon>Eukaryota</taxon>
        <taxon>Metazoa</taxon>
        <taxon>Chordata</taxon>
        <taxon>Craniata</taxon>
        <taxon>Vertebrata</taxon>
        <taxon>Cyclostomata</taxon>
        <taxon>Hyperoartia</taxon>
        <taxon>Petromyzontiformes</taxon>
        <taxon>Petromyzontidae</taxon>
        <taxon>Petromyzon</taxon>
    </lineage>
</organism>
<dbReference type="GO" id="GO:0046872">
    <property type="term" value="F:metal ion binding"/>
    <property type="evidence" value="ECO:0007669"/>
    <property type="project" value="UniProtKB-KW"/>
</dbReference>
<evidence type="ECO:0000256" key="7">
    <source>
        <dbReference type="SAM" id="MobiDB-lite"/>
    </source>
</evidence>
<proteinExistence type="predicted"/>
<dbReference type="SMART" id="SM00132">
    <property type="entry name" value="LIM"/>
    <property type="match status" value="1"/>
</dbReference>
<dbReference type="InterPro" id="IPR000900">
    <property type="entry name" value="Nebulin_repeat"/>
</dbReference>
<dbReference type="InterPro" id="IPR001781">
    <property type="entry name" value="Znf_LIM"/>
</dbReference>
<dbReference type="SUPFAM" id="SSF57716">
    <property type="entry name" value="Glucocorticoid receptor-like (DNA-binding domain)"/>
    <property type="match status" value="1"/>
</dbReference>
<dbReference type="PANTHER" id="PTHR11039">
    <property type="entry name" value="NEBULIN"/>
    <property type="match status" value="1"/>
</dbReference>
<dbReference type="KEGG" id="pmrn:116940285"/>
<sequence>MNKPCARCQHPVYPLEKLDCLGQTWHKMCFYCEECETVLTVNNFKSFEKRPYCHAHCPKPNKFTSVLDTPLNLNVKQQSVNASENKYREASEKFRTEYHWDMQSREMEHIRQVAHLSSQVEYTKSWDAQKEFYHLTPDVIARNSAREQLYDQQEMCVEGNLVYTDTPEYKRIVQAQKNVSDVQYKREFKEKKDQFTSVAESWDMRHARVGSALASEVKYREAYDKEMKGQQASGGLEITAGAQRVIVEQQEGRQLRKIRGSFPANETPGYRCAKQAHELASDVKYKAGREQMKGAAQFHSLHSEGNLELQRTQKVNKLVSENAYRRDMKSAKGHSVNYCETQQFKSASKAGDLASDLKYKEAYETQVKGHYAGVAMVDKRTEHCMKVAHLASKRNYRAEYEEDKAYVNFPATVTPAYESHKKQELYRDPQYRQRVEKLKFTSVSQTPEMAQARINAHQLSDMNYRADYEKNKTRFTITQDNPQMEHAKASGDLVSNIKYHEQWEKTKGKGFEMKMDDISLLAARASGALASDIKYREAYEKTKGRSVGSSEYDTKTLHSMHAGRLMNEREYKKGFEETKGRLHMPMDMLQMQHAQKAQSLASDRDYRTLLHRYTALPSDLKVEWAKKAHQLQSDMDYRADLTWMRGVGWGAEGSLNMEQAKKAGDILSEPKYRQRVDQLKFTSVSQTPEMAQARINAHQLSDTNYRSQYEQNKSRYTLTHDTLDLLQAKANASTFSDIKYHEQWEKTKGKGFEMKMDDISLLAARASGALASDIKYREAYEKTKGRSVGSSEYDTKTLHSMHAGRLMNEREYKKGFEETKGRLHLPMDMLQLQHAQKAQSLASDRDYRTLLHRYTALPSDLNVEWAKKAHQLQSDMDYRADLTWMRGVGWGAEGSLNMEQAKKAGDILSEPKYRQRVEDFKFTSVSETPEIAQARINARQLSDTNYRSQYEQNKSHYTLTHDTPDLLQAKANASTFSDIKYREQWEKTKGKGFEMKMDDISLLAARASGALASDIKYREAYEKTKGRSVGSSEYDTKTLHSMHAGRLMNEREYKKGFEETKGRLHMPMDMLQMQHAQKAQSLASDRDYRTLLHNYTALPSDLNVEWAKKAHQLQSDTDYRADLTWMRGVGWGAEGSLNMEQAKKAGDILSEPKYRQRVDQLKFTSVSQTPEMAQARINAHQLSDANYRSQYEQNKSHYTLTHDTPDLLQAKANASAFSDIKYREQWEKTKGKGFEMKMDDISLLAARASGALASDIKYREAYEKTKGRSVGSSEYDTKTLHSMHAGRLMNEREYKKGFEETKGRLHMPMDMLQLQHAQKAQTLASDRDYRTLLHRYTALPSDLNVEWAKKAHQLQSDTEYRADLAWMRGVNWAAQGSVHVEQAKRAGELVSDKSYRQHPNSMRFTSVLDTPEMNQAKISYQQAVDRLYREGGEAVKHGYTGPADLPEMARARTNAQNISESGYRRLWQQSRARGYNLHPDAIPFQAARASRDIISDYKYKEAFERRKGHYVGASAKQNLNLLHLLHSSHLQSDREYKKGFEETKGRLHLPMDMLQLLHAQKAQSLASDRDYRTLLHNYTALPSDLKVEWAKKAYQLQSDNLYRSEGGALRGVGWTPLGSLQTEYVKHAGDIISEKKYRQHPDALKFTVVADSVGILHAKNAYLQSSERRYREAGMSSQHQYTLTSDLPEHIQARINTHNLSDTQYRDLWRKSRSLGYTLHAYDIPFQAAKSSQEISSQYNYRQAFERQKGRHVGAQSAEGDQNLQHCLHASQLSSGQGYRRGFEDTKGALHLPNDMLQLLHAQKAQSLASDRDYRTLLHHYTALPEDMKIQAAKRAYQLQSESLYKAELSQLKGVGWLPQGSVQMEGALRAGQLVSEKKYRQQPHNFQFTSIADTPDILHAKASYEKSSELAYRSAASGGSHAFTLPPDHPEFLRARANALHSSDRAYRESSRSSRARGYDLRLDALSFQTARASRDIASDYKYKETFARERGQLVGTQSVSGDARILHGVSASRMRSSLRQRRDHDQARVAAGGRYSLPADVASLVHAKRSQERASDVGYRQPVASGTATAEQLSIKHAQHSHSLQSEKRYKADLTWMRGVGWVPPGSHKVEVARRAAERAASGADSGGPQRLPPAKPKAEMERQRVQGEEVMPDAFEVLHSKRRGKRM</sequence>
<dbReference type="PROSITE" id="PS50023">
    <property type="entry name" value="LIM_DOMAIN_2"/>
    <property type="match status" value="1"/>
</dbReference>
<protein>
    <submittedName>
        <fullName evidence="10">Nebulin-related-anchoring protein isoform X1</fullName>
    </submittedName>
</protein>
<dbReference type="GO" id="GO:0051015">
    <property type="term" value="F:actin filament binding"/>
    <property type="evidence" value="ECO:0007669"/>
    <property type="project" value="InterPro"/>
</dbReference>
<feature type="region of interest" description="Disordered" evidence="7">
    <location>
        <begin position="2118"/>
        <end position="2170"/>
    </location>
</feature>
<feature type="domain" description="LIM zinc-binding" evidence="8">
    <location>
        <begin position="3"/>
        <end position="63"/>
    </location>
</feature>
<dbReference type="SMART" id="SM00227">
    <property type="entry name" value="NEBU"/>
    <property type="match status" value="55"/>
</dbReference>
<keyword evidence="1 6" id="KW-0479">Metal-binding</keyword>
<keyword evidence="3 6" id="KW-0862">Zinc</keyword>
<dbReference type="GO" id="GO:0030018">
    <property type="term" value="C:Z disc"/>
    <property type="evidence" value="ECO:0007669"/>
    <property type="project" value="InterPro"/>
</dbReference>
<dbReference type="Gene3D" id="2.10.110.10">
    <property type="entry name" value="Cysteine Rich Protein"/>
    <property type="match status" value="1"/>
</dbReference>
<dbReference type="Pfam" id="PF00880">
    <property type="entry name" value="Nebulin"/>
    <property type="match status" value="18"/>
</dbReference>
<evidence type="ECO:0000256" key="4">
    <source>
        <dbReference type="ARBA" id="ARBA00023038"/>
    </source>
</evidence>
<evidence type="ECO:0000313" key="9">
    <source>
        <dbReference type="Proteomes" id="UP001318040"/>
    </source>
</evidence>
<dbReference type="PANTHER" id="PTHR11039:SF39">
    <property type="entry name" value="NEBULIN-RELATED-ANCHORING PROTEIN"/>
    <property type="match status" value="1"/>
</dbReference>
<dbReference type="PROSITE" id="PS00478">
    <property type="entry name" value="LIM_DOMAIN_1"/>
    <property type="match status" value="1"/>
</dbReference>
<evidence type="ECO:0000259" key="8">
    <source>
        <dbReference type="PROSITE" id="PS50023"/>
    </source>
</evidence>
<gene>
    <name evidence="10" type="primary">NRAP</name>
</gene>
<evidence type="ECO:0000256" key="5">
    <source>
        <dbReference type="ARBA" id="ARBA00023203"/>
    </source>
</evidence>
<evidence type="ECO:0000256" key="1">
    <source>
        <dbReference type="ARBA" id="ARBA00022723"/>
    </source>
</evidence>
<keyword evidence="5" id="KW-0009">Actin-binding</keyword>
<reference evidence="10" key="1">
    <citation type="submission" date="2025-08" db="UniProtKB">
        <authorList>
            <consortium name="RefSeq"/>
        </authorList>
    </citation>
    <scope>IDENTIFICATION</scope>
    <source>
        <tissue evidence="10">Sperm</tissue>
    </source>
</reference>
<evidence type="ECO:0000256" key="2">
    <source>
        <dbReference type="ARBA" id="ARBA00022737"/>
    </source>
</evidence>
<dbReference type="GO" id="GO:0071691">
    <property type="term" value="P:cardiac muscle thin filament assembly"/>
    <property type="evidence" value="ECO:0007669"/>
    <property type="project" value="TreeGrafter"/>
</dbReference>
<dbReference type="Proteomes" id="UP001318040">
    <property type="component" value="Chromosome 8"/>
</dbReference>
<dbReference type="GeneID" id="116940285"/>
<dbReference type="RefSeq" id="XP_032805780.1">
    <property type="nucleotide sequence ID" value="XM_032949889.1"/>
</dbReference>
<name>A0AAJ7SUG5_PETMA</name>
<dbReference type="CTD" id="4892"/>
<evidence type="ECO:0000256" key="6">
    <source>
        <dbReference type="PROSITE-ProRule" id="PRU00125"/>
    </source>
</evidence>
<accession>A0AAJ7SUG5</accession>
<dbReference type="InterPro" id="IPR013998">
    <property type="entry name" value="Nebulin-like"/>
</dbReference>
<dbReference type="InterPro" id="IPR055297">
    <property type="entry name" value="NEBU/NEBL"/>
</dbReference>